<dbReference type="RefSeq" id="WP_376942799.1">
    <property type="nucleotide sequence ID" value="NZ_CP183182.1"/>
</dbReference>
<sequence>MNITNTTVLESVRSKNKPSLYADPLAWAIADFAESFVTSYDSEDRKNIGLIIVSDYCSLATMSGLSKTMVDGKLSPLKFAGANPGVVCGIAAIEHSLRGPSIVFTMPPKHAAEVMKATSSMWMQRSSVHGALLITHQRLANGQEYLAGTFLERNNTLTAECLSVLCETPAEPV</sequence>
<evidence type="ECO:0000313" key="2">
    <source>
        <dbReference type="Proteomes" id="UP001589891"/>
    </source>
</evidence>
<name>A0ABV6SK01_AZOPA</name>
<evidence type="ECO:0000313" key="1">
    <source>
        <dbReference type="EMBL" id="MFC0708640.1"/>
    </source>
</evidence>
<gene>
    <name evidence="1" type="ORF">ACFFGX_03195</name>
</gene>
<comment type="caution">
    <text evidence="1">The sequence shown here is derived from an EMBL/GenBank/DDBJ whole genome shotgun (WGS) entry which is preliminary data.</text>
</comment>
<protein>
    <submittedName>
        <fullName evidence="1">Uncharacterized protein</fullName>
    </submittedName>
</protein>
<reference evidence="1 2" key="1">
    <citation type="submission" date="2024-09" db="EMBL/GenBank/DDBJ databases">
        <authorList>
            <person name="Sun Q."/>
            <person name="Mori K."/>
        </authorList>
    </citation>
    <scope>NUCLEOTIDE SEQUENCE [LARGE SCALE GENOMIC DNA]</scope>
    <source>
        <strain evidence="1 2">NCAIM B.01794</strain>
    </source>
</reference>
<accession>A0ABV6SK01</accession>
<keyword evidence="2" id="KW-1185">Reference proteome</keyword>
<organism evidence="1 2">
    <name type="scientific">Azorhizophilus paspali</name>
    <name type="common">Azotobacter paspali</name>
    <dbReference type="NCBI Taxonomy" id="69963"/>
    <lineage>
        <taxon>Bacteria</taxon>
        <taxon>Pseudomonadati</taxon>
        <taxon>Pseudomonadota</taxon>
        <taxon>Gammaproteobacteria</taxon>
        <taxon>Pseudomonadales</taxon>
        <taxon>Pseudomonadaceae</taxon>
        <taxon>Azorhizophilus</taxon>
    </lineage>
</organism>
<dbReference type="Proteomes" id="UP001589891">
    <property type="component" value="Unassembled WGS sequence"/>
</dbReference>
<proteinExistence type="predicted"/>
<dbReference type="EMBL" id="JBHLSS010000022">
    <property type="protein sequence ID" value="MFC0708640.1"/>
    <property type="molecule type" value="Genomic_DNA"/>
</dbReference>